<feature type="non-terminal residue" evidence="2">
    <location>
        <position position="66"/>
    </location>
</feature>
<evidence type="ECO:0000259" key="1">
    <source>
        <dbReference type="Pfam" id="PF13173"/>
    </source>
</evidence>
<evidence type="ECO:0000313" key="2">
    <source>
        <dbReference type="EMBL" id="PIX77079.1"/>
    </source>
</evidence>
<reference evidence="3" key="1">
    <citation type="submission" date="2017-09" db="EMBL/GenBank/DDBJ databases">
        <title>Depth-based differentiation of microbial function through sediment-hosted aquifers and enrichment of novel symbionts in the deep terrestrial subsurface.</title>
        <authorList>
            <person name="Probst A.J."/>
            <person name="Ladd B."/>
            <person name="Jarett J.K."/>
            <person name="Geller-Mcgrath D.E."/>
            <person name="Sieber C.M.K."/>
            <person name="Emerson J.B."/>
            <person name="Anantharaman K."/>
            <person name="Thomas B.C."/>
            <person name="Malmstrom R."/>
            <person name="Stieglmeier M."/>
            <person name="Klingl A."/>
            <person name="Woyke T."/>
            <person name="Ryan C.M."/>
            <person name="Banfield J.F."/>
        </authorList>
    </citation>
    <scope>NUCLEOTIDE SEQUENCE [LARGE SCALE GENOMIC DNA]</scope>
</reference>
<dbReference type="SUPFAM" id="SSF52540">
    <property type="entry name" value="P-loop containing nucleoside triphosphate hydrolases"/>
    <property type="match status" value="1"/>
</dbReference>
<dbReference type="AlphaFoldDB" id="A0A2M7M305"/>
<protein>
    <submittedName>
        <fullName evidence="2">ATPase</fullName>
    </submittedName>
</protein>
<dbReference type="Proteomes" id="UP000229703">
    <property type="component" value="Unassembled WGS sequence"/>
</dbReference>
<evidence type="ECO:0000313" key="3">
    <source>
        <dbReference type="Proteomes" id="UP000229703"/>
    </source>
</evidence>
<feature type="domain" description="AAA" evidence="1">
    <location>
        <begin position="8"/>
        <end position="65"/>
    </location>
</feature>
<sequence>LIERSWDRSKELIIFDELHKLKNWKSWLKGIYDTEKAPPFIIVTGSAKLDTYRKVGDSLAGRFFQF</sequence>
<proteinExistence type="predicted"/>
<dbReference type="InterPro" id="IPR041682">
    <property type="entry name" value="AAA_14"/>
</dbReference>
<accession>A0A2M7M305</accession>
<dbReference type="InterPro" id="IPR027417">
    <property type="entry name" value="P-loop_NTPase"/>
</dbReference>
<comment type="caution">
    <text evidence="2">The sequence shown here is derived from an EMBL/GenBank/DDBJ whole genome shotgun (WGS) entry which is preliminary data.</text>
</comment>
<dbReference type="EMBL" id="PFJK01000210">
    <property type="protein sequence ID" value="PIX77079.1"/>
    <property type="molecule type" value="Genomic_DNA"/>
</dbReference>
<gene>
    <name evidence="2" type="ORF">COZ37_04570</name>
</gene>
<name>A0A2M7M305_9BACT</name>
<dbReference type="PANTHER" id="PTHR43566">
    <property type="entry name" value="CONSERVED PROTEIN"/>
    <property type="match status" value="1"/>
</dbReference>
<organism evidence="2 3">
    <name type="scientific">bacterium (Candidatus Ratteibacteria) CG_4_10_14_3_um_filter_41_18</name>
    <dbReference type="NCBI Taxonomy" id="2014287"/>
    <lineage>
        <taxon>Bacteria</taxon>
        <taxon>Candidatus Ratteibacteria</taxon>
    </lineage>
</organism>
<dbReference type="PANTHER" id="PTHR43566:SF1">
    <property type="entry name" value="AAA+ ATPASE DOMAIN-CONTAINING PROTEIN"/>
    <property type="match status" value="1"/>
</dbReference>
<dbReference type="Pfam" id="PF13173">
    <property type="entry name" value="AAA_14"/>
    <property type="match status" value="1"/>
</dbReference>
<feature type="non-terminal residue" evidence="2">
    <location>
        <position position="1"/>
    </location>
</feature>